<evidence type="ECO:0000259" key="7">
    <source>
        <dbReference type="Pfam" id="PF02906"/>
    </source>
</evidence>
<evidence type="ECO:0000256" key="1">
    <source>
        <dbReference type="ARBA" id="ARBA00004556"/>
    </source>
</evidence>
<dbReference type="InterPro" id="IPR044760">
    <property type="entry name" value="TRAPPC2L"/>
</dbReference>
<evidence type="ECO:0000256" key="6">
    <source>
        <dbReference type="ARBA" id="ARBA00025700"/>
    </source>
</evidence>
<comment type="subcellular location">
    <subcellularLocation>
        <location evidence="1">Cytoplasm</location>
        <location evidence="1">Perinuclear region</location>
    </subcellularLocation>
</comment>
<evidence type="ECO:0000256" key="2">
    <source>
        <dbReference type="ARBA" id="ARBA00006596"/>
    </source>
</evidence>
<protein>
    <recommendedName>
        <fullName evidence="5">Trafficking protein particle complex subunit 2-like protein</fullName>
    </recommendedName>
</protein>
<feature type="domain" description="Iron hydrogenase large subunit C-terminal" evidence="7">
    <location>
        <begin position="148"/>
        <end position="421"/>
    </location>
</feature>
<evidence type="ECO:0000256" key="3">
    <source>
        <dbReference type="ARBA" id="ARBA00006626"/>
    </source>
</evidence>
<dbReference type="GO" id="GO:0006888">
    <property type="term" value="P:endoplasmic reticulum to Golgi vesicle-mediated transport"/>
    <property type="evidence" value="ECO:0007669"/>
    <property type="project" value="InterPro"/>
</dbReference>
<dbReference type="Gene3D" id="3.30.450.70">
    <property type="match status" value="1"/>
</dbReference>
<dbReference type="Proteomes" id="UP000095283">
    <property type="component" value="Unplaced"/>
</dbReference>
<dbReference type="Pfam" id="PF02906">
    <property type="entry name" value="Fe_hyd_lg_C"/>
    <property type="match status" value="1"/>
</dbReference>
<dbReference type="CDD" id="cd14854">
    <property type="entry name" value="TRAPPC2L"/>
    <property type="match status" value="1"/>
</dbReference>
<accession>A0A1I7XRZ1</accession>
<reference evidence="9" key="1">
    <citation type="submission" date="2016-11" db="UniProtKB">
        <authorList>
            <consortium name="WormBaseParasite"/>
        </authorList>
    </citation>
    <scope>IDENTIFICATION</scope>
</reference>
<dbReference type="GO" id="GO:0048471">
    <property type="term" value="C:perinuclear region of cytoplasm"/>
    <property type="evidence" value="ECO:0007669"/>
    <property type="project" value="UniProtKB-SubCell"/>
</dbReference>
<sequence length="488" mass="54645">MLTIRQVQSSVYGRKIYCYAGTALGYFNVRLFNAISEKQKVNSYDVDLFIYCTLDIMDEKSPKANEMYLGHLYNDQKYKSFGFISNTGIRMVLVLEAGCLSLKDQEIRGIFKKFHTQYCNAISNPFYKFGEEIQSKFLNGIKDKQLSVVTVSPQSVCSISVKRGIRPFEAAQLISSYFLSKGISYVLDSSFGRLFCLEAAFEEFQSNATRPLLVSACPGFICYAEKTHGKLLVPLLSRIRSPQAIQGAIVKDYLARKLDIPLSSIYHASVMPCFDKKLESSRSDFLVPGSEVRETDCVLSTVELDSVLNEVTQIVPSEADGWLGDFARGVLLGNPGGSSGGFAEDLVRRFIAIHGGEPVRKQIAKNIDVTEVFVDGTMRLSVARVYGFRNIQNMVRKLKIGKCNYDYVEVMACPSGCGNGGGQLRADTTDERNELLNKVENAYESLNGTTDSLSTVMTEWSLLNPDWKNFLYTQYRIVETNISQTLQW</sequence>
<dbReference type="AlphaFoldDB" id="A0A1I7XRZ1"/>
<dbReference type="Pfam" id="PF04628">
    <property type="entry name" value="Sedlin_N"/>
    <property type="match status" value="1"/>
</dbReference>
<comment type="similarity">
    <text evidence="3">Belongs to the TRAPP small subunits family. Sedlin subfamily.</text>
</comment>
<comment type="similarity">
    <text evidence="2">Belongs to the NARF family.</text>
</comment>
<organism evidence="8 9">
    <name type="scientific">Heterorhabditis bacteriophora</name>
    <name type="common">Entomopathogenic nematode worm</name>
    <dbReference type="NCBI Taxonomy" id="37862"/>
    <lineage>
        <taxon>Eukaryota</taxon>
        <taxon>Metazoa</taxon>
        <taxon>Ecdysozoa</taxon>
        <taxon>Nematoda</taxon>
        <taxon>Chromadorea</taxon>
        <taxon>Rhabditida</taxon>
        <taxon>Rhabditina</taxon>
        <taxon>Rhabditomorpha</taxon>
        <taxon>Strongyloidea</taxon>
        <taxon>Heterorhabditidae</taxon>
        <taxon>Heterorhabditis</taxon>
    </lineage>
</organism>
<dbReference type="InterPro" id="IPR011012">
    <property type="entry name" value="Longin-like_dom_sf"/>
</dbReference>
<dbReference type="Gene3D" id="3.40.950.10">
    <property type="entry name" value="Fe-only Hydrogenase (Larger Subunit), Chain L, domain 3"/>
    <property type="match status" value="1"/>
</dbReference>
<evidence type="ECO:0000313" key="9">
    <source>
        <dbReference type="WBParaSite" id="Hba_20584"/>
    </source>
</evidence>
<evidence type="ECO:0000256" key="4">
    <source>
        <dbReference type="ARBA" id="ARBA00022892"/>
    </source>
</evidence>
<dbReference type="InterPro" id="IPR009016">
    <property type="entry name" value="Fe_hydrogenase"/>
</dbReference>
<evidence type="ECO:0000313" key="8">
    <source>
        <dbReference type="Proteomes" id="UP000095283"/>
    </source>
</evidence>
<keyword evidence="4" id="KW-0813">Transport</keyword>
<dbReference type="WBParaSite" id="Hba_20584">
    <property type="protein sequence ID" value="Hba_20584"/>
    <property type="gene ID" value="Hba_20584"/>
</dbReference>
<comment type="function">
    <text evidence="6">Component of the cytosolic iron-sulfur (Fe/S) protein assembly machinery. Required for maturation of extramitochondrial Fe/S proteins.</text>
</comment>
<dbReference type="InterPro" id="IPR004108">
    <property type="entry name" value="Fe_hydrogenase_lsu_C"/>
</dbReference>
<dbReference type="SUPFAM" id="SSF64356">
    <property type="entry name" value="SNARE-like"/>
    <property type="match status" value="1"/>
</dbReference>
<dbReference type="Gene3D" id="3.40.50.1780">
    <property type="match status" value="1"/>
</dbReference>
<dbReference type="SUPFAM" id="SSF53920">
    <property type="entry name" value="Fe-only hydrogenase"/>
    <property type="match status" value="1"/>
</dbReference>
<dbReference type="PANTHER" id="PTHR11615">
    <property type="entry name" value="NITRATE, FORMATE, IRON DEHYDROGENASE"/>
    <property type="match status" value="1"/>
</dbReference>
<evidence type="ECO:0000256" key="5">
    <source>
        <dbReference type="ARBA" id="ARBA00024408"/>
    </source>
</evidence>
<name>A0A1I7XRZ1_HETBA</name>
<keyword evidence="4" id="KW-0931">ER-Golgi transport</keyword>
<dbReference type="InterPro" id="IPR006722">
    <property type="entry name" value="Sedlin"/>
</dbReference>
<keyword evidence="8" id="KW-1185">Reference proteome</keyword>
<dbReference type="InterPro" id="IPR050340">
    <property type="entry name" value="Cytosolic_Fe-S_CAF"/>
</dbReference>
<proteinExistence type="inferred from homology"/>